<dbReference type="InterPro" id="IPR029052">
    <property type="entry name" value="Metallo-depent_PP-like"/>
</dbReference>
<evidence type="ECO:0000313" key="4">
    <source>
        <dbReference type="Proteomes" id="UP000600865"/>
    </source>
</evidence>
<dbReference type="PIRSF" id="PIRSF004789">
    <property type="entry name" value="DR1281"/>
    <property type="match status" value="1"/>
</dbReference>
<gene>
    <name evidence="3" type="ORF">GCM10011309_20620</name>
</gene>
<feature type="binding site" evidence="2">
    <location>
        <position position="40"/>
    </location>
    <ligand>
        <name>Fe cation</name>
        <dbReference type="ChEBI" id="CHEBI:24875"/>
        <label>1</label>
    </ligand>
</feature>
<dbReference type="InterPro" id="IPR005235">
    <property type="entry name" value="YmdB-like"/>
</dbReference>
<keyword evidence="2" id="KW-0479">Metal-binding</keyword>
<dbReference type="PANTHER" id="PTHR36303:SF1">
    <property type="entry name" value="2',3'-CYCLIC-NUCLEOTIDE 2'-PHOSPHODIESTERASE"/>
    <property type="match status" value="1"/>
</dbReference>
<feature type="binding site" evidence="2">
    <location>
        <position position="180"/>
    </location>
    <ligand>
        <name>Fe cation</name>
        <dbReference type="ChEBI" id="CHEBI:24875"/>
        <label>1</label>
    </ligand>
</feature>
<feature type="active site" description="Proton donor" evidence="1">
    <location>
        <position position="68"/>
    </location>
</feature>
<sequence>MKIAFFGDVVGRSGRDAVKRHLPGLKGRLGLDAVIINAENAAGGFGITRATAEELFDAGADVLTLGNHTFDQAQGISVIDNDPRIIRPCNYPKGTTPGRGAGLFDVNGFQLLVINVLGNVFMDTLDNPFHAVEAELDAAPLGSVADFVLVDVHAEATSEKNGMGYFCDGRASLVVGTHSHVPTGDARILPNGTAYQTDAGMCGDYDSIIGMETEEPLRRFTTKMRGGRFTTASGPGTLCGVYVETGANGLATRIEPIRMGGQLAETVPTPQ</sequence>
<evidence type="ECO:0000313" key="3">
    <source>
        <dbReference type="EMBL" id="GGX70413.1"/>
    </source>
</evidence>
<feature type="binding site" evidence="2">
    <location>
        <position position="67"/>
    </location>
    <ligand>
        <name>Fe cation</name>
        <dbReference type="ChEBI" id="CHEBI:24875"/>
        <label>2</label>
    </ligand>
</feature>
<dbReference type="GO" id="GO:0046872">
    <property type="term" value="F:metal ion binding"/>
    <property type="evidence" value="ECO:0007669"/>
    <property type="project" value="UniProtKB-KW"/>
</dbReference>
<dbReference type="AlphaFoldDB" id="A0A918NIQ2"/>
<feature type="binding site" evidence="2">
    <location>
        <position position="39"/>
    </location>
    <ligand>
        <name>Fe cation</name>
        <dbReference type="ChEBI" id="CHEBI:24875"/>
        <label>1</label>
    </ligand>
</feature>
<evidence type="ECO:0000256" key="2">
    <source>
        <dbReference type="PIRSR" id="PIRSR004789-51"/>
    </source>
</evidence>
<organism evidence="3 4">
    <name type="scientific">Litorimonas cladophorae</name>
    <dbReference type="NCBI Taxonomy" id="1220491"/>
    <lineage>
        <taxon>Bacteria</taxon>
        <taxon>Pseudomonadati</taxon>
        <taxon>Pseudomonadota</taxon>
        <taxon>Alphaproteobacteria</taxon>
        <taxon>Maricaulales</taxon>
        <taxon>Robiginitomaculaceae</taxon>
    </lineage>
</organism>
<comment type="caution">
    <text evidence="3">The sequence shown here is derived from an EMBL/GenBank/DDBJ whole genome shotgun (WGS) entry which is preliminary data.</text>
</comment>
<dbReference type="SUPFAM" id="SSF56300">
    <property type="entry name" value="Metallo-dependent phosphatases"/>
    <property type="match status" value="1"/>
</dbReference>
<name>A0A918NIQ2_9PROT</name>
<dbReference type="EMBL" id="BMYV01000002">
    <property type="protein sequence ID" value="GGX70413.1"/>
    <property type="molecule type" value="Genomic_DNA"/>
</dbReference>
<dbReference type="Gene3D" id="3.60.21.10">
    <property type="match status" value="1"/>
</dbReference>
<protein>
    <submittedName>
        <fullName evidence="3">Metallophosphoesterase</fullName>
    </submittedName>
</protein>
<dbReference type="Proteomes" id="UP000600865">
    <property type="component" value="Unassembled WGS sequence"/>
</dbReference>
<reference evidence="3 4" key="1">
    <citation type="journal article" date="2014" name="Int. J. Syst. Evol. Microbiol.">
        <title>Complete genome sequence of Corynebacterium casei LMG S-19264T (=DSM 44701T), isolated from a smear-ripened cheese.</title>
        <authorList>
            <consortium name="US DOE Joint Genome Institute (JGI-PGF)"/>
            <person name="Walter F."/>
            <person name="Albersmeier A."/>
            <person name="Kalinowski J."/>
            <person name="Ruckert C."/>
        </authorList>
    </citation>
    <scope>NUCLEOTIDE SEQUENCE [LARGE SCALE GENOMIC DNA]</scope>
    <source>
        <strain evidence="3 4">KCTC 23968</strain>
    </source>
</reference>
<dbReference type="GO" id="GO:0004113">
    <property type="term" value="F:2',3'-cyclic-nucleotide 3'-phosphodiesterase activity"/>
    <property type="evidence" value="ECO:0007669"/>
    <property type="project" value="TreeGrafter"/>
</dbReference>
<keyword evidence="4" id="KW-1185">Reference proteome</keyword>
<dbReference type="Pfam" id="PF13277">
    <property type="entry name" value="YmdB"/>
    <property type="match status" value="1"/>
</dbReference>
<dbReference type="RefSeq" id="WP_189585297.1">
    <property type="nucleotide sequence ID" value="NZ_BMYV01000002.1"/>
</dbReference>
<accession>A0A918NIQ2</accession>
<feature type="binding site" evidence="2">
    <location>
        <position position="178"/>
    </location>
    <ligand>
        <name>Fe cation</name>
        <dbReference type="ChEBI" id="CHEBI:24875"/>
        <label>2</label>
    </ligand>
</feature>
<evidence type="ECO:0000256" key="1">
    <source>
        <dbReference type="PIRSR" id="PIRSR004789-50"/>
    </source>
</evidence>
<dbReference type="PANTHER" id="PTHR36303">
    <property type="entry name" value="2',3'-CYCLIC-NUCLEOTIDE 2'-PHOSPHODIESTERASE"/>
    <property type="match status" value="1"/>
</dbReference>
<feature type="binding site" evidence="2">
    <location>
        <position position="8"/>
    </location>
    <ligand>
        <name>Fe cation</name>
        <dbReference type="ChEBI" id="CHEBI:24875"/>
        <label>1</label>
    </ligand>
</feature>
<feature type="binding site" evidence="2">
    <location>
        <position position="39"/>
    </location>
    <ligand>
        <name>Fe cation</name>
        <dbReference type="ChEBI" id="CHEBI:24875"/>
        <label>2</label>
    </ligand>
</feature>
<proteinExistence type="predicted"/>
<feature type="binding site" evidence="2">
    <location>
        <position position="153"/>
    </location>
    <ligand>
        <name>Fe cation</name>
        <dbReference type="ChEBI" id="CHEBI:24875"/>
        <label>2</label>
    </ligand>
</feature>